<dbReference type="Proteomes" id="UP000054937">
    <property type="component" value="Unassembled WGS sequence"/>
</dbReference>
<sequence>MQKLLNDKGILNISDKNLKSLNEEFIENPSIVKHLDVSRNNLKNARNLEKFTSLQTLIIDKNFFSSLTEMQKMSTVTTFSANQNQFKDIDTFLAEIKMKLPNLTNLSTLKNPMSPAFGEGADYYNYRIKICQALPKLTILDGFEVSMNDVFVPQEEEKPLGGQQQISYDGEFKGTIYYDKRYQKQRNQHIKDRSEGNRFIKNEQL</sequence>
<dbReference type="EMBL" id="LDAU01000006">
    <property type="protein sequence ID" value="KRX11124.1"/>
    <property type="molecule type" value="Genomic_DNA"/>
</dbReference>
<dbReference type="AlphaFoldDB" id="A0A0V0R9E9"/>
<dbReference type="InterPro" id="IPR032675">
    <property type="entry name" value="LRR_dom_sf"/>
</dbReference>
<keyword evidence="2" id="KW-1185">Reference proteome</keyword>
<name>A0A0V0R9E9_PSEPJ</name>
<evidence type="ECO:0000313" key="2">
    <source>
        <dbReference type="Proteomes" id="UP000054937"/>
    </source>
</evidence>
<dbReference type="PANTHER" id="PTHR46282:SF1">
    <property type="entry name" value="LEUCINE-RICH REPEAT-CONTAINING PROTEIN 72-LIKE"/>
    <property type="match status" value="1"/>
</dbReference>
<dbReference type="Gene3D" id="3.80.10.10">
    <property type="entry name" value="Ribonuclease Inhibitor"/>
    <property type="match status" value="1"/>
</dbReference>
<protein>
    <submittedName>
        <fullName evidence="1">Uncharacterized protein</fullName>
    </submittedName>
</protein>
<organism evidence="1 2">
    <name type="scientific">Pseudocohnilembus persalinus</name>
    <name type="common">Ciliate</name>
    <dbReference type="NCBI Taxonomy" id="266149"/>
    <lineage>
        <taxon>Eukaryota</taxon>
        <taxon>Sar</taxon>
        <taxon>Alveolata</taxon>
        <taxon>Ciliophora</taxon>
        <taxon>Intramacronucleata</taxon>
        <taxon>Oligohymenophorea</taxon>
        <taxon>Scuticociliatia</taxon>
        <taxon>Philasterida</taxon>
        <taxon>Pseudocohnilembidae</taxon>
        <taxon>Pseudocohnilembus</taxon>
    </lineage>
</organism>
<comment type="caution">
    <text evidence="1">The sequence shown here is derived from an EMBL/GenBank/DDBJ whole genome shotgun (WGS) entry which is preliminary data.</text>
</comment>
<evidence type="ECO:0000313" key="1">
    <source>
        <dbReference type="EMBL" id="KRX11124.1"/>
    </source>
</evidence>
<dbReference type="PANTHER" id="PTHR46282">
    <property type="entry name" value="LEUCINE-RICH MELANOCYTE DIFFERENTIATION-ASSOCIATED PROTEIN"/>
    <property type="match status" value="1"/>
</dbReference>
<accession>A0A0V0R9E9</accession>
<dbReference type="InParanoid" id="A0A0V0R9E9"/>
<reference evidence="1 2" key="1">
    <citation type="journal article" date="2015" name="Sci. Rep.">
        <title>Genome of the facultative scuticociliatosis pathogen Pseudocohnilembus persalinus provides insight into its virulence through horizontal gene transfer.</title>
        <authorList>
            <person name="Xiong J."/>
            <person name="Wang G."/>
            <person name="Cheng J."/>
            <person name="Tian M."/>
            <person name="Pan X."/>
            <person name="Warren A."/>
            <person name="Jiang C."/>
            <person name="Yuan D."/>
            <person name="Miao W."/>
        </authorList>
    </citation>
    <scope>NUCLEOTIDE SEQUENCE [LARGE SCALE GENOMIC DNA]</scope>
    <source>
        <strain evidence="1">36N120E</strain>
    </source>
</reference>
<dbReference type="InterPro" id="IPR043313">
    <property type="entry name" value="LRMDA"/>
</dbReference>
<gene>
    <name evidence="1" type="ORF">PPERSA_10891</name>
</gene>
<proteinExistence type="predicted"/>
<dbReference type="SUPFAM" id="SSF52058">
    <property type="entry name" value="L domain-like"/>
    <property type="match status" value="1"/>
</dbReference>
<dbReference type="OMA" id="KNPACPN"/>
<dbReference type="OrthoDB" id="10251250at2759"/>